<keyword evidence="1" id="KW-0812">Transmembrane</keyword>
<accession>A0ABW8Q3J0</accession>
<keyword evidence="3" id="KW-1185">Reference proteome</keyword>
<comment type="caution">
    <text evidence="2">The sequence shown here is derived from an EMBL/GenBank/DDBJ whole genome shotgun (WGS) entry which is preliminary data.</text>
</comment>
<dbReference type="RefSeq" id="WP_405385952.1">
    <property type="nucleotide sequence ID" value="NZ_JBJGEB010000005.1"/>
</dbReference>
<keyword evidence="1" id="KW-1133">Transmembrane helix</keyword>
<dbReference type="EMBL" id="JBJGEB010000005">
    <property type="protein sequence ID" value="MFK7642099.1"/>
    <property type="molecule type" value="Genomic_DNA"/>
</dbReference>
<keyword evidence="1" id="KW-0472">Membrane</keyword>
<protein>
    <submittedName>
        <fullName evidence="2">Uncharacterized protein</fullName>
    </submittedName>
</protein>
<evidence type="ECO:0000313" key="2">
    <source>
        <dbReference type="EMBL" id="MFK7642099.1"/>
    </source>
</evidence>
<feature type="transmembrane region" description="Helical" evidence="1">
    <location>
        <begin position="110"/>
        <end position="131"/>
    </location>
</feature>
<name>A0ABW8Q3J0_9NEIS</name>
<gene>
    <name evidence="2" type="ORF">ACI43T_06265</name>
</gene>
<organism evidence="2 3">
    <name type="scientific">Neisseria oralis</name>
    <dbReference type="NCBI Taxonomy" id="1107316"/>
    <lineage>
        <taxon>Bacteria</taxon>
        <taxon>Pseudomonadati</taxon>
        <taxon>Pseudomonadota</taxon>
        <taxon>Betaproteobacteria</taxon>
        <taxon>Neisseriales</taxon>
        <taxon>Neisseriaceae</taxon>
        <taxon>Neisseria</taxon>
    </lineage>
</organism>
<evidence type="ECO:0000313" key="3">
    <source>
        <dbReference type="Proteomes" id="UP001621964"/>
    </source>
</evidence>
<evidence type="ECO:0000256" key="1">
    <source>
        <dbReference type="SAM" id="Phobius"/>
    </source>
</evidence>
<feature type="transmembrane region" description="Helical" evidence="1">
    <location>
        <begin position="38"/>
        <end position="58"/>
    </location>
</feature>
<proteinExistence type="predicted"/>
<feature type="transmembrane region" description="Helical" evidence="1">
    <location>
        <begin position="79"/>
        <end position="104"/>
    </location>
</feature>
<sequence length="164" mass="19100">MKRYQLFIAIPGAVLWIIFICNYKYFFDKFPGDWLKLIDGYVLGFIMTFFGGIFWEIIQGNIKTDWFKSRNKNKIIAAVSNLHTCIFFAICFAIASLIFLINIFKDGLSWQYFISVSIAGIVVNQGILKIINQLEESLKEKELLMVEKLQMTEKNKEETNSEIK</sequence>
<feature type="transmembrane region" description="Helical" evidence="1">
    <location>
        <begin position="7"/>
        <end position="26"/>
    </location>
</feature>
<dbReference type="Proteomes" id="UP001621964">
    <property type="component" value="Unassembled WGS sequence"/>
</dbReference>
<reference evidence="2 3" key="1">
    <citation type="submission" date="2024-11" db="EMBL/GenBank/DDBJ databases">
        <authorList>
            <person name="Mikucki A.G."/>
            <person name="Kahler C.M."/>
        </authorList>
    </citation>
    <scope>NUCLEOTIDE SEQUENCE [LARGE SCALE GENOMIC DNA]</scope>
    <source>
        <strain evidence="2 3">EXNM717</strain>
    </source>
</reference>